<dbReference type="EMBL" id="CVRI01000072">
    <property type="protein sequence ID" value="CRL07585.1"/>
    <property type="molecule type" value="Genomic_DNA"/>
</dbReference>
<evidence type="ECO:0000256" key="1">
    <source>
        <dbReference type="SAM" id="MobiDB-lite"/>
    </source>
</evidence>
<organism evidence="2 3">
    <name type="scientific">Clunio marinus</name>
    <dbReference type="NCBI Taxonomy" id="568069"/>
    <lineage>
        <taxon>Eukaryota</taxon>
        <taxon>Metazoa</taxon>
        <taxon>Ecdysozoa</taxon>
        <taxon>Arthropoda</taxon>
        <taxon>Hexapoda</taxon>
        <taxon>Insecta</taxon>
        <taxon>Pterygota</taxon>
        <taxon>Neoptera</taxon>
        <taxon>Endopterygota</taxon>
        <taxon>Diptera</taxon>
        <taxon>Nematocera</taxon>
        <taxon>Chironomoidea</taxon>
        <taxon>Chironomidae</taxon>
        <taxon>Clunio</taxon>
    </lineage>
</organism>
<evidence type="ECO:0000313" key="3">
    <source>
        <dbReference type="Proteomes" id="UP000183832"/>
    </source>
</evidence>
<dbReference type="Proteomes" id="UP000183832">
    <property type="component" value="Unassembled WGS sequence"/>
</dbReference>
<evidence type="ECO:0000313" key="2">
    <source>
        <dbReference type="EMBL" id="CRL07585.1"/>
    </source>
</evidence>
<protein>
    <submittedName>
        <fullName evidence="2">CLUMA_CG020550, isoform A</fullName>
    </submittedName>
</protein>
<gene>
    <name evidence="2" type="ORF">CLUMA_CG020550</name>
</gene>
<dbReference type="AlphaFoldDB" id="A0A1J1J9A2"/>
<keyword evidence="3" id="KW-1185">Reference proteome</keyword>
<name>A0A1J1J9A2_9DIPT</name>
<feature type="region of interest" description="Disordered" evidence="1">
    <location>
        <begin position="46"/>
        <end position="66"/>
    </location>
</feature>
<reference evidence="2 3" key="1">
    <citation type="submission" date="2015-04" db="EMBL/GenBank/DDBJ databases">
        <authorList>
            <person name="Syromyatnikov M.Y."/>
            <person name="Popov V.N."/>
        </authorList>
    </citation>
    <scope>NUCLEOTIDE SEQUENCE [LARGE SCALE GENOMIC DNA]</scope>
</reference>
<sequence length="66" mass="7548">MGNYYVVNITHPTACIVLNEIDTERKTVMNMFATFRWVTVVTTRKQATCESSPPPTRKSIHPEAYT</sequence>
<accession>A0A1J1J9A2</accession>
<proteinExistence type="predicted"/>